<dbReference type="Proteomes" id="UP000199495">
    <property type="component" value="Unassembled WGS sequence"/>
</dbReference>
<accession>A0A1G8ALR6</accession>
<dbReference type="SUPFAM" id="SSF69304">
    <property type="entry name" value="Tricorn protease N-terminal domain"/>
    <property type="match status" value="1"/>
</dbReference>
<dbReference type="AlphaFoldDB" id="A0A1G8ALR6"/>
<sequence length="192" mass="22039">MVSVDFATGGDRIVHTEGPGLKINPQILPDGTVAYYLKGIGMDTDLRETDLAWMNYERPQTGLYYTAGVDPLFRALRSPCWSPDGKKVVYEKVNFSWRAQGKPLHSWTQTGNTARPTSFRPYRIRQTGDNGKAEWQFFGRNLQCRRLGSACRLQGHWQGARSDPEQEGFDWGFSVHLIPRRRMNCVWTWPQV</sequence>
<gene>
    <name evidence="1" type="ORF">SAMN04487974_13310</name>
</gene>
<keyword evidence="2" id="KW-1185">Reference proteome</keyword>
<dbReference type="STRING" id="440168.SAMN04487974_13310"/>
<evidence type="ECO:0000313" key="1">
    <source>
        <dbReference type="EMBL" id="SDH21874.1"/>
    </source>
</evidence>
<organism evidence="1 2">
    <name type="scientific">Pelagibacterium luteolum</name>
    <dbReference type="NCBI Taxonomy" id="440168"/>
    <lineage>
        <taxon>Bacteria</taxon>
        <taxon>Pseudomonadati</taxon>
        <taxon>Pseudomonadota</taxon>
        <taxon>Alphaproteobacteria</taxon>
        <taxon>Hyphomicrobiales</taxon>
        <taxon>Devosiaceae</taxon>
        <taxon>Pelagibacterium</taxon>
    </lineage>
</organism>
<dbReference type="EMBL" id="FNCS01000033">
    <property type="protein sequence ID" value="SDH21874.1"/>
    <property type="molecule type" value="Genomic_DNA"/>
</dbReference>
<dbReference type="RefSeq" id="WP_090600359.1">
    <property type="nucleotide sequence ID" value="NZ_FNCS01000033.1"/>
</dbReference>
<evidence type="ECO:0000313" key="2">
    <source>
        <dbReference type="Proteomes" id="UP000199495"/>
    </source>
</evidence>
<evidence type="ECO:0008006" key="3">
    <source>
        <dbReference type="Google" id="ProtNLM"/>
    </source>
</evidence>
<name>A0A1G8ALR6_9HYPH</name>
<protein>
    <recommendedName>
        <fullName evidence="3">WD40-like Beta Propeller Repeat</fullName>
    </recommendedName>
</protein>
<proteinExistence type="predicted"/>
<reference evidence="1 2" key="1">
    <citation type="submission" date="2016-10" db="EMBL/GenBank/DDBJ databases">
        <authorList>
            <person name="de Groot N.N."/>
        </authorList>
    </citation>
    <scope>NUCLEOTIDE SEQUENCE [LARGE SCALE GENOMIC DNA]</scope>
    <source>
        <strain evidence="1 2">CGMCC 1.10267</strain>
    </source>
</reference>